<dbReference type="Proteomes" id="UP000031668">
    <property type="component" value="Unassembled WGS sequence"/>
</dbReference>
<gene>
    <name evidence="1" type="ORF">RF11_11628</name>
</gene>
<protein>
    <submittedName>
        <fullName evidence="1">Uncharacterized protein</fullName>
    </submittedName>
</protein>
<reference evidence="1 2" key="1">
    <citation type="journal article" date="2014" name="Genome Biol. Evol.">
        <title>The genome of the myxosporean Thelohanellus kitauei shows adaptations to nutrient acquisition within its fish host.</title>
        <authorList>
            <person name="Yang Y."/>
            <person name="Xiong J."/>
            <person name="Zhou Z."/>
            <person name="Huo F."/>
            <person name="Miao W."/>
            <person name="Ran C."/>
            <person name="Liu Y."/>
            <person name="Zhang J."/>
            <person name="Feng J."/>
            <person name="Wang M."/>
            <person name="Wang M."/>
            <person name="Wang L."/>
            <person name="Yao B."/>
        </authorList>
    </citation>
    <scope>NUCLEOTIDE SEQUENCE [LARGE SCALE GENOMIC DNA]</scope>
    <source>
        <strain evidence="1">Wuqing</strain>
    </source>
</reference>
<accession>A0A0C2ICT4</accession>
<evidence type="ECO:0000313" key="1">
    <source>
        <dbReference type="EMBL" id="KII63143.1"/>
    </source>
</evidence>
<evidence type="ECO:0000313" key="2">
    <source>
        <dbReference type="Proteomes" id="UP000031668"/>
    </source>
</evidence>
<keyword evidence="2" id="KW-1185">Reference proteome</keyword>
<comment type="caution">
    <text evidence="1">The sequence shown here is derived from an EMBL/GenBank/DDBJ whole genome shotgun (WGS) entry which is preliminary data.</text>
</comment>
<dbReference type="AlphaFoldDB" id="A0A0C2ICT4"/>
<dbReference type="EMBL" id="JWZT01004769">
    <property type="protein sequence ID" value="KII63143.1"/>
    <property type="molecule type" value="Genomic_DNA"/>
</dbReference>
<organism evidence="1 2">
    <name type="scientific">Thelohanellus kitauei</name>
    <name type="common">Myxosporean</name>
    <dbReference type="NCBI Taxonomy" id="669202"/>
    <lineage>
        <taxon>Eukaryota</taxon>
        <taxon>Metazoa</taxon>
        <taxon>Cnidaria</taxon>
        <taxon>Myxozoa</taxon>
        <taxon>Myxosporea</taxon>
        <taxon>Bivalvulida</taxon>
        <taxon>Platysporina</taxon>
        <taxon>Myxobolidae</taxon>
        <taxon>Thelohanellus</taxon>
    </lineage>
</organism>
<name>A0A0C2ICT4_THEKT</name>
<proteinExistence type="predicted"/>
<sequence length="425" mass="50680">MIGITATQFIHEANKQVLEDYFKLSQCSDISTQMYVVRTVISHFTPQYDVEADTLFIQYFPRELYDELERIGENGPHVDEYLEKKTLFFNIFDFIFRNLNMINEIKAVRYILLLLKFLKPIHHRDGGFDPTRLFQSIENCFINELNTIFFINENSAFDFFNYFKDHLEGLEQRFWNLCRSIYSGSSHIRSYLCIPKLSQSVSTIMAKFYCKDDDDYGRILVTVFMMLRRLSLIDEIEFNVNKLYEITFSIFKRHFIARNHSLFMPLFSKIWSEILNGKVNKFNIDMIDKLIFLTGIFSIRLSDKLFNFVLASTSERLKKPKPFRVTEKTKQRLYIIHLVLISFPFIDQIKYDWLYQAIIDLHGHFQNLFGLEITENLPFESTFHLYHYYTKSFAVTRTSYTTFDERRLGHNVEIIFSESSLSNVY</sequence>